<dbReference type="Proteomes" id="UP000465241">
    <property type="component" value="Unassembled WGS sequence"/>
</dbReference>
<dbReference type="AlphaFoldDB" id="A0A7I9WRG4"/>
<dbReference type="SUPFAM" id="SSF53822">
    <property type="entry name" value="Periplasmic binding protein-like I"/>
    <property type="match status" value="1"/>
</dbReference>
<dbReference type="InterPro" id="IPR025997">
    <property type="entry name" value="SBP_2_dom"/>
</dbReference>
<feature type="domain" description="Periplasmic binding protein" evidence="5">
    <location>
        <begin position="32"/>
        <end position="286"/>
    </location>
</feature>
<protein>
    <submittedName>
        <fullName evidence="6">D-ribose ABC transporter substrate-binding protein</fullName>
    </submittedName>
</protein>
<dbReference type="Gene3D" id="3.40.50.2300">
    <property type="match status" value="2"/>
</dbReference>
<proteinExistence type="inferred from homology"/>
<organism evidence="6 7">
    <name type="scientific">Mycolicibacterium murale</name>
    <dbReference type="NCBI Taxonomy" id="182220"/>
    <lineage>
        <taxon>Bacteria</taxon>
        <taxon>Bacillati</taxon>
        <taxon>Actinomycetota</taxon>
        <taxon>Actinomycetes</taxon>
        <taxon>Mycobacteriales</taxon>
        <taxon>Mycobacteriaceae</taxon>
        <taxon>Mycolicibacterium</taxon>
    </lineage>
</organism>
<dbReference type="GO" id="GO:0030246">
    <property type="term" value="F:carbohydrate binding"/>
    <property type="evidence" value="ECO:0007669"/>
    <property type="project" value="UniProtKB-ARBA"/>
</dbReference>
<evidence type="ECO:0000256" key="1">
    <source>
        <dbReference type="ARBA" id="ARBA00004196"/>
    </source>
</evidence>
<evidence type="ECO:0000256" key="2">
    <source>
        <dbReference type="ARBA" id="ARBA00007639"/>
    </source>
</evidence>
<keyword evidence="7" id="KW-1185">Reference proteome</keyword>
<dbReference type="CDD" id="cd01536">
    <property type="entry name" value="PBP1_ABC_sugar_binding-like"/>
    <property type="match status" value="1"/>
</dbReference>
<sequence>MRLAAVLLSALVLTTSTACGQAGDSADDPMRVGVVLFNTDLPSFAPLMAGITAKGEELGVEVDIQNGQLDPARQAQLVQQFVTRRVDAIVISASDANAVVPAVRQANAAGIPVLGLTNDIGEGAERLTYVGSDNVAFGEILAQGALEATKPDAKVAIILGALGTTSERQRTEGIEKFVGANPGMEIIARQTANWDNAQALKVGQDLLAKYPPGTLDAIICEGPEGAAAAKYAASAGRSDVKFIVGDTSQDVLAQLEAGTIAGTGFQNFFDQGGTAIQYAVDAASGRDAQVPQPNAYAPIELYTAADVAKIPANSLF</sequence>
<gene>
    <name evidence="6" type="primary">rbsB_2</name>
    <name evidence="6" type="ORF">MMUR_43290</name>
</gene>
<feature type="signal peptide" evidence="4">
    <location>
        <begin position="1"/>
        <end position="18"/>
    </location>
</feature>
<evidence type="ECO:0000313" key="7">
    <source>
        <dbReference type="Proteomes" id="UP000465241"/>
    </source>
</evidence>
<dbReference type="InterPro" id="IPR028082">
    <property type="entry name" value="Peripla_BP_I"/>
</dbReference>
<dbReference type="GO" id="GO:0030313">
    <property type="term" value="C:cell envelope"/>
    <property type="evidence" value="ECO:0007669"/>
    <property type="project" value="UniProtKB-SubCell"/>
</dbReference>
<feature type="chain" id="PRO_5038743370" evidence="4">
    <location>
        <begin position="19"/>
        <end position="316"/>
    </location>
</feature>
<dbReference type="PANTHER" id="PTHR46847">
    <property type="entry name" value="D-ALLOSE-BINDING PERIPLASMIC PROTEIN-RELATED"/>
    <property type="match status" value="1"/>
</dbReference>
<comment type="similarity">
    <text evidence="2">Belongs to the bacterial solute-binding protein 2 family.</text>
</comment>
<dbReference type="PANTHER" id="PTHR46847:SF1">
    <property type="entry name" value="D-ALLOSE-BINDING PERIPLASMIC PROTEIN-RELATED"/>
    <property type="match status" value="1"/>
</dbReference>
<reference evidence="6 7" key="1">
    <citation type="journal article" date="2019" name="Emerg. Microbes Infect.">
        <title>Comprehensive subspecies identification of 175 nontuberculous mycobacteria species based on 7547 genomic profiles.</title>
        <authorList>
            <person name="Matsumoto Y."/>
            <person name="Kinjo T."/>
            <person name="Motooka D."/>
            <person name="Nabeya D."/>
            <person name="Jung N."/>
            <person name="Uechi K."/>
            <person name="Horii T."/>
            <person name="Iida T."/>
            <person name="Fujita J."/>
            <person name="Nakamura S."/>
        </authorList>
    </citation>
    <scope>NUCLEOTIDE SEQUENCE [LARGE SCALE GENOMIC DNA]</scope>
    <source>
        <strain evidence="6 7">JCM 13392</strain>
    </source>
</reference>
<dbReference type="EMBL" id="BLKT01000003">
    <property type="protein sequence ID" value="GFG60193.1"/>
    <property type="molecule type" value="Genomic_DNA"/>
</dbReference>
<dbReference type="PROSITE" id="PS51257">
    <property type="entry name" value="PROKAR_LIPOPROTEIN"/>
    <property type="match status" value="1"/>
</dbReference>
<evidence type="ECO:0000313" key="6">
    <source>
        <dbReference type="EMBL" id="GFG60193.1"/>
    </source>
</evidence>
<dbReference type="Pfam" id="PF13407">
    <property type="entry name" value="Peripla_BP_4"/>
    <property type="match status" value="1"/>
</dbReference>
<comment type="subcellular location">
    <subcellularLocation>
        <location evidence="1">Cell envelope</location>
    </subcellularLocation>
</comment>
<keyword evidence="3 4" id="KW-0732">Signal</keyword>
<accession>A0A7I9WRG4</accession>
<name>A0A7I9WRG4_9MYCO</name>
<evidence type="ECO:0000256" key="4">
    <source>
        <dbReference type="SAM" id="SignalP"/>
    </source>
</evidence>
<comment type="caution">
    <text evidence="6">The sequence shown here is derived from an EMBL/GenBank/DDBJ whole genome shotgun (WGS) entry which is preliminary data.</text>
</comment>
<evidence type="ECO:0000259" key="5">
    <source>
        <dbReference type="Pfam" id="PF13407"/>
    </source>
</evidence>
<evidence type="ECO:0000256" key="3">
    <source>
        <dbReference type="ARBA" id="ARBA00022729"/>
    </source>
</evidence>